<dbReference type="GO" id="GO:0004190">
    <property type="term" value="F:aspartic-type endopeptidase activity"/>
    <property type="evidence" value="ECO:0007669"/>
    <property type="project" value="UniProtKB-UniRule"/>
</dbReference>
<keyword evidence="4 9" id="KW-0812">Transmembrane</keyword>
<dbReference type="GO" id="GO:0006508">
    <property type="term" value="P:proteolysis"/>
    <property type="evidence" value="ECO:0007669"/>
    <property type="project" value="UniProtKB-KW"/>
</dbReference>
<keyword evidence="12" id="KW-0449">Lipoprotein</keyword>
<dbReference type="NCBIfam" id="TIGR00077">
    <property type="entry name" value="lspA"/>
    <property type="match status" value="1"/>
</dbReference>
<comment type="pathway">
    <text evidence="9">Protein modification; lipoprotein biosynthesis (signal peptide cleavage).</text>
</comment>
<feature type="active site" evidence="9">
    <location>
        <position position="115"/>
    </location>
</feature>
<feature type="transmembrane region" description="Helical" evidence="9">
    <location>
        <begin position="125"/>
        <end position="147"/>
    </location>
</feature>
<comment type="catalytic activity">
    <reaction evidence="9 10">
        <text>Release of signal peptides from bacterial membrane prolipoproteins. Hydrolyzes -Xaa-Yaa-Zaa-|-(S,diacylglyceryl)Cys-, in which Xaa is hydrophobic (preferably Leu), and Yaa (Ala or Ser) and Zaa (Gly or Ala) have small, neutral side chains.</text>
        <dbReference type="EC" id="3.4.23.36"/>
    </reaction>
</comment>
<comment type="caution">
    <text evidence="12">The sequence shown here is derived from an EMBL/GenBank/DDBJ whole genome shotgun (WGS) entry which is preliminary data.</text>
</comment>
<dbReference type="Pfam" id="PF01252">
    <property type="entry name" value="Peptidase_A8"/>
    <property type="match status" value="1"/>
</dbReference>
<keyword evidence="2 9" id="KW-1003">Cell membrane</keyword>
<dbReference type="GO" id="GO:0005886">
    <property type="term" value="C:plasma membrane"/>
    <property type="evidence" value="ECO:0007669"/>
    <property type="project" value="UniProtKB-SubCell"/>
</dbReference>
<evidence type="ECO:0000256" key="7">
    <source>
        <dbReference type="ARBA" id="ARBA00022989"/>
    </source>
</evidence>
<dbReference type="PRINTS" id="PR00781">
    <property type="entry name" value="LIPOSIGPTASE"/>
</dbReference>
<reference evidence="12 13" key="1">
    <citation type="submission" date="2020-02" db="EMBL/GenBank/DDBJ databases">
        <title>Draft genome sequence of Lactococcus sp. Hs20B0-1.</title>
        <authorList>
            <person name="Noda S."/>
            <person name="Yuki M."/>
            <person name="Ohkuma M."/>
        </authorList>
    </citation>
    <scope>NUCLEOTIDE SEQUENCE [LARGE SCALE GENOMIC DNA]</scope>
    <source>
        <strain evidence="12 13">Hs20B0-1</strain>
    </source>
</reference>
<protein>
    <recommendedName>
        <fullName evidence="9">Lipoprotein signal peptidase</fullName>
        <ecNumber evidence="9">3.4.23.36</ecNumber>
    </recommendedName>
    <alternativeName>
        <fullName evidence="9">Prolipoprotein signal peptidase</fullName>
    </alternativeName>
    <alternativeName>
        <fullName evidence="9">Signal peptidase II</fullName>
        <shortName evidence="9">SPase II</shortName>
    </alternativeName>
</protein>
<keyword evidence="3 9" id="KW-0645">Protease</keyword>
<proteinExistence type="inferred from homology"/>
<name>A0A6A0B6B7_9LACT</name>
<comment type="similarity">
    <text evidence="1 9 11">Belongs to the peptidase A8 family.</text>
</comment>
<keyword evidence="7 9" id="KW-1133">Transmembrane helix</keyword>
<dbReference type="PANTHER" id="PTHR33695:SF1">
    <property type="entry name" value="LIPOPROTEIN SIGNAL PEPTIDASE"/>
    <property type="match status" value="1"/>
</dbReference>
<gene>
    <name evidence="9 12" type="primary">lspA</name>
    <name evidence="12" type="ORF">Hs20B_11800</name>
</gene>
<keyword evidence="6 9" id="KW-0378">Hydrolase</keyword>
<dbReference type="UniPathway" id="UPA00665"/>
<comment type="subcellular location">
    <subcellularLocation>
        <location evidence="9">Cell membrane</location>
        <topology evidence="9">Multi-pass membrane protein</topology>
    </subcellularLocation>
</comment>
<evidence type="ECO:0000313" key="13">
    <source>
        <dbReference type="Proteomes" id="UP000475928"/>
    </source>
</evidence>
<dbReference type="PROSITE" id="PS00855">
    <property type="entry name" value="SPASE_II"/>
    <property type="match status" value="1"/>
</dbReference>
<comment type="caution">
    <text evidence="9">Lacks conserved residue(s) required for the propagation of feature annotation.</text>
</comment>
<evidence type="ECO:0000256" key="5">
    <source>
        <dbReference type="ARBA" id="ARBA00022750"/>
    </source>
</evidence>
<keyword evidence="5 9" id="KW-0064">Aspartyl protease</keyword>
<dbReference type="AlphaFoldDB" id="A0A6A0B6B7"/>
<feature type="active site" evidence="9">
    <location>
        <position position="131"/>
    </location>
</feature>
<evidence type="ECO:0000256" key="3">
    <source>
        <dbReference type="ARBA" id="ARBA00022670"/>
    </source>
</evidence>
<accession>A0A6A0B6B7</accession>
<evidence type="ECO:0000256" key="10">
    <source>
        <dbReference type="RuleBase" id="RU000594"/>
    </source>
</evidence>
<evidence type="ECO:0000256" key="4">
    <source>
        <dbReference type="ARBA" id="ARBA00022692"/>
    </source>
</evidence>
<evidence type="ECO:0000313" key="12">
    <source>
        <dbReference type="EMBL" id="GFH40782.1"/>
    </source>
</evidence>
<dbReference type="PANTHER" id="PTHR33695">
    <property type="entry name" value="LIPOPROTEIN SIGNAL PEPTIDASE"/>
    <property type="match status" value="1"/>
</dbReference>
<dbReference type="EMBL" id="BLLH01000006">
    <property type="protein sequence ID" value="GFH40782.1"/>
    <property type="molecule type" value="Genomic_DNA"/>
</dbReference>
<dbReference type="EC" id="3.4.23.36" evidence="9"/>
<feature type="transmembrane region" description="Helical" evidence="9">
    <location>
        <begin position="63"/>
        <end position="81"/>
    </location>
</feature>
<comment type="function">
    <text evidence="9 10">This protein specifically catalyzes the removal of signal peptides from prolipoproteins.</text>
</comment>
<evidence type="ECO:0000256" key="1">
    <source>
        <dbReference type="ARBA" id="ARBA00006139"/>
    </source>
</evidence>
<organism evidence="12 13">
    <name type="scientific">Pseudolactococcus insecticola</name>
    <dbReference type="NCBI Taxonomy" id="2709158"/>
    <lineage>
        <taxon>Bacteria</taxon>
        <taxon>Bacillati</taxon>
        <taxon>Bacillota</taxon>
        <taxon>Bacilli</taxon>
        <taxon>Lactobacillales</taxon>
        <taxon>Streptococcaceae</taxon>
        <taxon>Pseudolactococcus</taxon>
    </lineage>
</organism>
<evidence type="ECO:0000256" key="11">
    <source>
        <dbReference type="RuleBase" id="RU004181"/>
    </source>
</evidence>
<dbReference type="HAMAP" id="MF_00161">
    <property type="entry name" value="LspA"/>
    <property type="match status" value="1"/>
</dbReference>
<keyword evidence="8 9" id="KW-0472">Membrane</keyword>
<dbReference type="RefSeq" id="WP_172356628.1">
    <property type="nucleotide sequence ID" value="NZ_BLLH01000006.1"/>
</dbReference>
<keyword evidence="13" id="KW-1185">Reference proteome</keyword>
<feature type="transmembrane region" description="Helical" evidence="9">
    <location>
        <begin position="88"/>
        <end position="105"/>
    </location>
</feature>
<dbReference type="Proteomes" id="UP000475928">
    <property type="component" value="Unassembled WGS sequence"/>
</dbReference>
<evidence type="ECO:0000256" key="6">
    <source>
        <dbReference type="ARBA" id="ARBA00022801"/>
    </source>
</evidence>
<dbReference type="InterPro" id="IPR001872">
    <property type="entry name" value="Peptidase_A8"/>
</dbReference>
<evidence type="ECO:0000256" key="8">
    <source>
        <dbReference type="ARBA" id="ARBA00023136"/>
    </source>
</evidence>
<evidence type="ECO:0000256" key="2">
    <source>
        <dbReference type="ARBA" id="ARBA00022475"/>
    </source>
</evidence>
<sequence>MKLKKISLPIIIVLGLILDQLVKHAITQYIKLSGQKTVIKHVLSLTNLRNDGAAWSMLEGQQWFFLVITIVAVCVAIWFLMKNLSKNWYAFGLTLIISGALGNFIDRMRQGYVVDMFQIDFVNFPIFNVADVLLTIGFVLLFIGILTDKDDIENNKKDVNEGHA</sequence>
<evidence type="ECO:0000256" key="9">
    <source>
        <dbReference type="HAMAP-Rule" id="MF_00161"/>
    </source>
</evidence>